<dbReference type="SMART" id="SM00245">
    <property type="entry name" value="TSPc"/>
    <property type="match status" value="1"/>
</dbReference>
<dbReference type="PANTHER" id="PTHR32060">
    <property type="entry name" value="TAIL-SPECIFIC PROTEASE"/>
    <property type="match status" value="1"/>
</dbReference>
<dbReference type="OrthoDB" id="7168509at2"/>
<dbReference type="GO" id="GO:0008236">
    <property type="term" value="F:serine-type peptidase activity"/>
    <property type="evidence" value="ECO:0007669"/>
    <property type="project" value="InterPro"/>
</dbReference>
<dbReference type="STRING" id="573321.SAMN04488505_107130"/>
<dbReference type="CDD" id="cd07561">
    <property type="entry name" value="Peptidase_S41_CPP_like"/>
    <property type="match status" value="1"/>
</dbReference>
<dbReference type="EMBL" id="FOBB01000007">
    <property type="protein sequence ID" value="SEM94933.1"/>
    <property type="molecule type" value="Genomic_DNA"/>
</dbReference>
<dbReference type="GO" id="GO:0006508">
    <property type="term" value="P:proteolysis"/>
    <property type="evidence" value="ECO:0007669"/>
    <property type="project" value="InterPro"/>
</dbReference>
<dbReference type="Gene3D" id="2.30.42.10">
    <property type="match status" value="1"/>
</dbReference>
<keyword evidence="3" id="KW-1185">Reference proteome</keyword>
<name>A0A1H8CIK4_9BACT</name>
<dbReference type="GO" id="GO:0007165">
    <property type="term" value="P:signal transduction"/>
    <property type="evidence" value="ECO:0007669"/>
    <property type="project" value="TreeGrafter"/>
</dbReference>
<evidence type="ECO:0000259" key="1">
    <source>
        <dbReference type="SMART" id="SM00245"/>
    </source>
</evidence>
<dbReference type="Pfam" id="PF03572">
    <property type="entry name" value="Peptidase_S41"/>
    <property type="match status" value="1"/>
</dbReference>
<accession>A0A1H8CIK4</accession>
<dbReference type="Gene3D" id="3.90.226.10">
    <property type="entry name" value="2-enoyl-CoA Hydratase, Chain A, domain 1"/>
    <property type="match status" value="1"/>
</dbReference>
<protein>
    <submittedName>
        <fullName evidence="2">Peptidase family S41</fullName>
    </submittedName>
</protein>
<sequence length="510" mass="55382">MRKHFLSAGMPMIIMSLLCSSVFFSCKKDKTSPGDNNSGNNGTARTDEDSLKYLVYRIMQVTYADGGRNAAKGLPTYYWYSQVPSIDPFSTSYAKAEDLLSTMISYPKLNGNNLDRYSFLDRTGSLANKLQNGVIEKAAGTNGSLGMEVTYALDGNNASHLMVLYADKNSPAGVQGVQRGWEITAINGDDNIAYDNGGANTTKVTNAVYNPTGATSFTFKKANSTTATLTLTPSSYNVNPVLFDTVYTVSGKQVGYFVFYTYSSVSNTSGAATPTKQVLDQLFAKFKSANISNLIVDLRYNTGGAVSTAQYLDNAIAPASAQNKVMYNYTYNDKLTQNLSATGLPASIKFSTTGGLSLEKVFFITGGQTASASELTLNNLKPYMTVKLVGDTTYGKPVGFFSYTISDYDSTGKENYLADLYAINFETKNASNQGGYYSGIAPDQAAKDYVNIPWGSTSDDHLSKIFSYISTGSFRQASPELRMTENPSLRKNIKRSITSGQFNGMVDFRK</sequence>
<dbReference type="AlphaFoldDB" id="A0A1H8CIK4"/>
<dbReference type="InterPro" id="IPR029045">
    <property type="entry name" value="ClpP/crotonase-like_dom_sf"/>
</dbReference>
<organism evidence="2 3">
    <name type="scientific">Chitinophaga rupis</name>
    <dbReference type="NCBI Taxonomy" id="573321"/>
    <lineage>
        <taxon>Bacteria</taxon>
        <taxon>Pseudomonadati</taxon>
        <taxon>Bacteroidota</taxon>
        <taxon>Chitinophagia</taxon>
        <taxon>Chitinophagales</taxon>
        <taxon>Chitinophagaceae</taxon>
        <taxon>Chitinophaga</taxon>
    </lineage>
</organism>
<evidence type="ECO:0000313" key="3">
    <source>
        <dbReference type="Proteomes" id="UP000198984"/>
    </source>
</evidence>
<reference evidence="2 3" key="1">
    <citation type="submission" date="2016-10" db="EMBL/GenBank/DDBJ databases">
        <authorList>
            <person name="de Groot N.N."/>
        </authorList>
    </citation>
    <scope>NUCLEOTIDE SEQUENCE [LARGE SCALE GENOMIC DNA]</scope>
    <source>
        <strain evidence="2 3">DSM 21039</strain>
    </source>
</reference>
<dbReference type="InterPro" id="IPR036034">
    <property type="entry name" value="PDZ_sf"/>
</dbReference>
<dbReference type="RefSeq" id="WP_089918098.1">
    <property type="nucleotide sequence ID" value="NZ_FOBB01000007.1"/>
</dbReference>
<dbReference type="GO" id="GO:0004175">
    <property type="term" value="F:endopeptidase activity"/>
    <property type="evidence" value="ECO:0007669"/>
    <property type="project" value="TreeGrafter"/>
</dbReference>
<dbReference type="SUPFAM" id="SSF52096">
    <property type="entry name" value="ClpP/crotonase"/>
    <property type="match status" value="1"/>
</dbReference>
<gene>
    <name evidence="2" type="ORF">SAMN04488505_107130</name>
</gene>
<evidence type="ECO:0000313" key="2">
    <source>
        <dbReference type="EMBL" id="SEM94933.1"/>
    </source>
</evidence>
<feature type="domain" description="Tail specific protease" evidence="1">
    <location>
        <begin position="224"/>
        <end position="447"/>
    </location>
</feature>
<dbReference type="InterPro" id="IPR005151">
    <property type="entry name" value="Tail-specific_protease"/>
</dbReference>
<dbReference type="PROSITE" id="PS51257">
    <property type="entry name" value="PROKAR_LIPOPROTEIN"/>
    <property type="match status" value="1"/>
</dbReference>
<dbReference type="Proteomes" id="UP000198984">
    <property type="component" value="Unassembled WGS sequence"/>
</dbReference>
<proteinExistence type="predicted"/>
<dbReference type="PANTHER" id="PTHR32060:SF30">
    <property type="entry name" value="CARBOXY-TERMINAL PROCESSING PROTEASE CTPA"/>
    <property type="match status" value="1"/>
</dbReference>
<dbReference type="GO" id="GO:0030288">
    <property type="term" value="C:outer membrane-bounded periplasmic space"/>
    <property type="evidence" value="ECO:0007669"/>
    <property type="project" value="TreeGrafter"/>
</dbReference>
<dbReference type="Gene3D" id="3.30.750.170">
    <property type="match status" value="1"/>
</dbReference>